<keyword evidence="3" id="KW-1133">Transmembrane helix</keyword>
<name>A0ABM0MHW3_SACKO</name>
<keyword evidence="5" id="KW-1185">Reference proteome</keyword>
<dbReference type="RefSeq" id="XP_006819604.1">
    <property type="nucleotide sequence ID" value="XM_006819541.1"/>
</dbReference>
<feature type="domain" description="Sulfotransferase" evidence="4">
    <location>
        <begin position="131"/>
        <end position="249"/>
    </location>
</feature>
<evidence type="ECO:0000256" key="1">
    <source>
        <dbReference type="ARBA" id="ARBA00005771"/>
    </source>
</evidence>
<dbReference type="GeneID" id="102807449"/>
<evidence type="ECO:0000313" key="6">
    <source>
        <dbReference type="RefSeq" id="XP_006819604.1"/>
    </source>
</evidence>
<proteinExistence type="inferred from homology"/>
<accession>A0ABM0MHW3</accession>
<evidence type="ECO:0000256" key="3">
    <source>
        <dbReference type="SAM" id="Phobius"/>
    </source>
</evidence>
<feature type="domain" description="Sulfotransferase" evidence="4">
    <location>
        <begin position="84"/>
        <end position="109"/>
    </location>
</feature>
<comment type="similarity">
    <text evidence="1">Belongs to the sulfotransferase 1 family.</text>
</comment>
<evidence type="ECO:0000259" key="4">
    <source>
        <dbReference type="Pfam" id="PF00685"/>
    </source>
</evidence>
<evidence type="ECO:0000313" key="5">
    <source>
        <dbReference type="Proteomes" id="UP000694865"/>
    </source>
</evidence>
<dbReference type="SUPFAM" id="SSF52540">
    <property type="entry name" value="P-loop containing nucleoside triphosphate hydrolases"/>
    <property type="match status" value="1"/>
</dbReference>
<keyword evidence="2" id="KW-0808">Transferase</keyword>
<keyword evidence="3" id="KW-0472">Membrane</keyword>
<dbReference type="Gene3D" id="3.40.50.300">
    <property type="entry name" value="P-loop containing nucleotide triphosphate hydrolases"/>
    <property type="match status" value="2"/>
</dbReference>
<dbReference type="InterPro" id="IPR000863">
    <property type="entry name" value="Sulfotransferase_dom"/>
</dbReference>
<gene>
    <name evidence="6" type="primary">LOC102807449</name>
</gene>
<keyword evidence="3" id="KW-0812">Transmembrane</keyword>
<protein>
    <submittedName>
        <fullName evidence="6">Estrogen sulfotransferase-like</fullName>
    </submittedName>
</protein>
<dbReference type="InterPro" id="IPR027417">
    <property type="entry name" value="P-loop_NTPase"/>
</dbReference>
<reference evidence="6" key="1">
    <citation type="submission" date="2025-08" db="UniProtKB">
        <authorList>
            <consortium name="RefSeq"/>
        </authorList>
    </citation>
    <scope>IDENTIFICATION</scope>
    <source>
        <tissue evidence="6">Testes</tissue>
    </source>
</reference>
<dbReference type="Proteomes" id="UP000694865">
    <property type="component" value="Unplaced"/>
</dbReference>
<organism evidence="5 6">
    <name type="scientific">Saccoglossus kowalevskii</name>
    <name type="common">Acorn worm</name>
    <dbReference type="NCBI Taxonomy" id="10224"/>
    <lineage>
        <taxon>Eukaryota</taxon>
        <taxon>Metazoa</taxon>
        <taxon>Hemichordata</taxon>
        <taxon>Enteropneusta</taxon>
        <taxon>Harrimaniidae</taxon>
        <taxon>Saccoglossus</taxon>
    </lineage>
</organism>
<dbReference type="Pfam" id="PF00685">
    <property type="entry name" value="Sulfotransfer_1"/>
    <property type="match status" value="2"/>
</dbReference>
<dbReference type="PANTHER" id="PTHR11783">
    <property type="entry name" value="SULFOTRANSFERASE SULT"/>
    <property type="match status" value="1"/>
</dbReference>
<feature type="transmembrane region" description="Helical" evidence="3">
    <location>
        <begin position="20"/>
        <end position="44"/>
    </location>
</feature>
<sequence length="258" mass="30211">MELLLSAGKYLRQLTRPVYVWYRIIMDWFFMFSFGAFSVPLNYLTGNDHGAYSATMTRLNGFPLPSVLTETALERIRNFPVEMDDVFIVGFPKSGTTWLQIVLSSLYEDWGTCRMNSHGRVPLLEMPTVPGDIIYGSWLDHAMGWLDNVDDNILFITYEDTKKDPNKMFRKIVEFIGRPVSEDKFNKVIEASDFRNMKNIGREKLSMARFFYDHKKAPFFRKGIVGDWKNHLSEEENDAFDRQFGQKLKARNLDYLYQ</sequence>
<evidence type="ECO:0000256" key="2">
    <source>
        <dbReference type="ARBA" id="ARBA00022679"/>
    </source>
</evidence>